<dbReference type="Proteomes" id="UP000193986">
    <property type="component" value="Unassembled WGS sequence"/>
</dbReference>
<gene>
    <name evidence="2" type="ORF">BCR39DRAFT_541416</name>
</gene>
<evidence type="ECO:0000259" key="1">
    <source>
        <dbReference type="PROSITE" id="PS50404"/>
    </source>
</evidence>
<dbReference type="InterPro" id="IPR036249">
    <property type="entry name" value="Thioredoxin-like_sf"/>
</dbReference>
<dbReference type="InterPro" id="IPR004045">
    <property type="entry name" value="Glutathione_S-Trfase_N"/>
</dbReference>
<evidence type="ECO:0000313" key="3">
    <source>
        <dbReference type="Proteomes" id="UP000193986"/>
    </source>
</evidence>
<dbReference type="OrthoDB" id="4951845at2759"/>
<dbReference type="EMBL" id="MCFC01000048">
    <property type="protein sequence ID" value="ORY26347.1"/>
    <property type="molecule type" value="Genomic_DNA"/>
</dbReference>
<dbReference type="SUPFAM" id="SSF52833">
    <property type="entry name" value="Thioredoxin-like"/>
    <property type="match status" value="1"/>
</dbReference>
<comment type="caution">
    <text evidence="2">The sequence shown here is derived from an EMBL/GenBank/DDBJ whole genome shotgun (WGS) entry which is preliminary data.</text>
</comment>
<proteinExistence type="predicted"/>
<dbReference type="STRING" id="71784.A0A1Y2AVT3"/>
<dbReference type="AlphaFoldDB" id="A0A1Y2AVT3"/>
<dbReference type="InterPro" id="IPR054416">
    <property type="entry name" value="GST_UstS-like_C"/>
</dbReference>
<dbReference type="Gene3D" id="1.20.1050.10">
    <property type="match status" value="1"/>
</dbReference>
<dbReference type="Pfam" id="PF13417">
    <property type="entry name" value="GST_N_3"/>
    <property type="match status" value="1"/>
</dbReference>
<reference evidence="2 3" key="1">
    <citation type="submission" date="2016-07" db="EMBL/GenBank/DDBJ databases">
        <title>Pervasive Adenine N6-methylation of Active Genes in Fungi.</title>
        <authorList>
            <consortium name="DOE Joint Genome Institute"/>
            <person name="Mondo S.J."/>
            <person name="Dannebaum R.O."/>
            <person name="Kuo R.C."/>
            <person name="Labutti K."/>
            <person name="Haridas S."/>
            <person name="Kuo A."/>
            <person name="Salamov A."/>
            <person name="Ahrendt S.R."/>
            <person name="Lipzen A."/>
            <person name="Sullivan W."/>
            <person name="Andreopoulos W.B."/>
            <person name="Clum A."/>
            <person name="Lindquist E."/>
            <person name="Daum C."/>
            <person name="Ramamoorthy G.K."/>
            <person name="Gryganskyi A."/>
            <person name="Culley D."/>
            <person name="Magnuson J.K."/>
            <person name="James T.Y."/>
            <person name="O'Malley M.A."/>
            <person name="Stajich J.E."/>
            <person name="Spatafora J.W."/>
            <person name="Visel A."/>
            <person name="Grigoriev I.V."/>
        </authorList>
    </citation>
    <scope>NUCLEOTIDE SEQUENCE [LARGE SCALE GENOMIC DNA]</scope>
    <source>
        <strain evidence="2 3">68-887.2</strain>
    </source>
</reference>
<dbReference type="Pfam" id="PF22041">
    <property type="entry name" value="GST_C_7"/>
    <property type="match status" value="1"/>
</dbReference>
<dbReference type="PROSITE" id="PS50404">
    <property type="entry name" value="GST_NTER"/>
    <property type="match status" value="1"/>
</dbReference>
<sequence>MTGGITLYELVGTTGESRPQFSHHVWKTKLALAYLGKSAESIPLSFHSIRTELAEKTSNPKVTVPTIVCDEGIITDSWAIAEYLEKKYGAEKSLFSSGKSFSKFLEQWALDTLAPELRPLIGPTVYNRIDEPSQAYYVQSRVGGDISKMDAMVAKLSDASFVAAQTTAARARLQLIEDFLTYKKSIGAPLWLGDGVPCHGDFCVFGWYAFSGVNADATKIWESDSLPLVHEWLEGFFKAGLVKKEDLPTPV</sequence>
<feature type="domain" description="GST N-terminal" evidence="1">
    <location>
        <begin position="12"/>
        <end position="92"/>
    </location>
</feature>
<dbReference type="Gene3D" id="3.40.30.10">
    <property type="entry name" value="Glutaredoxin"/>
    <property type="match status" value="1"/>
</dbReference>
<protein>
    <recommendedName>
        <fullName evidence="1">GST N-terminal domain-containing protein</fullName>
    </recommendedName>
</protein>
<keyword evidence="3" id="KW-1185">Reference proteome</keyword>
<name>A0A1Y2AVT3_9TREE</name>
<dbReference type="InParanoid" id="A0A1Y2AVT3"/>
<evidence type="ECO:0000313" key="2">
    <source>
        <dbReference type="EMBL" id="ORY26347.1"/>
    </source>
</evidence>
<accession>A0A1Y2AVT3</accession>
<organism evidence="2 3">
    <name type="scientific">Naematelia encephala</name>
    <dbReference type="NCBI Taxonomy" id="71784"/>
    <lineage>
        <taxon>Eukaryota</taxon>
        <taxon>Fungi</taxon>
        <taxon>Dikarya</taxon>
        <taxon>Basidiomycota</taxon>
        <taxon>Agaricomycotina</taxon>
        <taxon>Tremellomycetes</taxon>
        <taxon>Tremellales</taxon>
        <taxon>Naemateliaceae</taxon>
        <taxon>Naematelia</taxon>
    </lineage>
</organism>